<dbReference type="SMART" id="SM00324">
    <property type="entry name" value="RhoGAP"/>
    <property type="match status" value="1"/>
</dbReference>
<feature type="compositionally biased region" description="Polar residues" evidence="1">
    <location>
        <begin position="253"/>
        <end position="268"/>
    </location>
</feature>
<dbReference type="Gene3D" id="1.25.40.530">
    <property type="entry name" value="MyTH4 domain"/>
    <property type="match status" value="1"/>
</dbReference>
<feature type="compositionally biased region" description="Low complexity" evidence="1">
    <location>
        <begin position="381"/>
        <end position="396"/>
    </location>
</feature>
<dbReference type="SMART" id="SM00456">
    <property type="entry name" value="WW"/>
    <property type="match status" value="1"/>
</dbReference>
<feature type="compositionally biased region" description="Polar residues" evidence="1">
    <location>
        <begin position="333"/>
        <end position="344"/>
    </location>
</feature>
<dbReference type="GO" id="GO:0005856">
    <property type="term" value="C:cytoskeleton"/>
    <property type="evidence" value="ECO:0007669"/>
    <property type="project" value="InterPro"/>
</dbReference>
<dbReference type="InterPro" id="IPR001202">
    <property type="entry name" value="WW_dom"/>
</dbReference>
<evidence type="ECO:0000256" key="1">
    <source>
        <dbReference type="SAM" id="MobiDB-lite"/>
    </source>
</evidence>
<dbReference type="PANTHER" id="PTHR45876:SF8">
    <property type="entry name" value="FI04035P"/>
    <property type="match status" value="1"/>
</dbReference>
<evidence type="ECO:0000259" key="4">
    <source>
        <dbReference type="PROSITE" id="PS51016"/>
    </source>
</evidence>
<name>A0A9P6DRG3_9AGAM</name>
<dbReference type="PROSITE" id="PS50238">
    <property type="entry name" value="RHOGAP"/>
    <property type="match status" value="1"/>
</dbReference>
<evidence type="ECO:0000313" key="6">
    <source>
        <dbReference type="Proteomes" id="UP000886523"/>
    </source>
</evidence>
<feature type="compositionally biased region" description="Polar residues" evidence="1">
    <location>
        <begin position="280"/>
        <end position="314"/>
    </location>
</feature>
<feature type="compositionally biased region" description="Polar residues" evidence="1">
    <location>
        <begin position="457"/>
        <end position="468"/>
    </location>
</feature>
<dbReference type="PANTHER" id="PTHR45876">
    <property type="entry name" value="FI04035P"/>
    <property type="match status" value="1"/>
</dbReference>
<dbReference type="Proteomes" id="UP000886523">
    <property type="component" value="Unassembled WGS sequence"/>
</dbReference>
<dbReference type="SMART" id="SM00139">
    <property type="entry name" value="MyTH4"/>
    <property type="match status" value="1"/>
</dbReference>
<comment type="caution">
    <text evidence="5">The sequence shown here is derived from an EMBL/GenBank/DDBJ whole genome shotgun (WGS) entry which is preliminary data.</text>
</comment>
<feature type="region of interest" description="Disordered" evidence="1">
    <location>
        <begin position="374"/>
        <end position="495"/>
    </location>
</feature>
<proteinExistence type="predicted"/>
<evidence type="ECO:0008006" key="7">
    <source>
        <dbReference type="Google" id="ProtNLM"/>
    </source>
</evidence>
<evidence type="ECO:0000259" key="2">
    <source>
        <dbReference type="PROSITE" id="PS50020"/>
    </source>
</evidence>
<keyword evidence="6" id="KW-1185">Reference proteome</keyword>
<dbReference type="GO" id="GO:0005096">
    <property type="term" value="F:GTPase activator activity"/>
    <property type="evidence" value="ECO:0007669"/>
    <property type="project" value="TreeGrafter"/>
</dbReference>
<organism evidence="5 6">
    <name type="scientific">Hydnum rufescens UP504</name>
    <dbReference type="NCBI Taxonomy" id="1448309"/>
    <lineage>
        <taxon>Eukaryota</taxon>
        <taxon>Fungi</taxon>
        <taxon>Dikarya</taxon>
        <taxon>Basidiomycota</taxon>
        <taxon>Agaricomycotina</taxon>
        <taxon>Agaricomycetes</taxon>
        <taxon>Cantharellales</taxon>
        <taxon>Hydnaceae</taxon>
        <taxon>Hydnum</taxon>
    </lineage>
</organism>
<dbReference type="InterPro" id="IPR036020">
    <property type="entry name" value="WW_dom_sf"/>
</dbReference>
<dbReference type="PROSITE" id="PS01159">
    <property type="entry name" value="WW_DOMAIN_1"/>
    <property type="match status" value="1"/>
</dbReference>
<feature type="compositionally biased region" description="Low complexity" evidence="1">
    <location>
        <begin position="345"/>
        <end position="354"/>
    </location>
</feature>
<feature type="domain" description="WW" evidence="2">
    <location>
        <begin position="175"/>
        <end position="209"/>
    </location>
</feature>
<dbReference type="SUPFAM" id="SSF48350">
    <property type="entry name" value="GTPase activation domain, GAP"/>
    <property type="match status" value="1"/>
</dbReference>
<feature type="compositionally biased region" description="Low complexity" evidence="1">
    <location>
        <begin position="118"/>
        <end position="129"/>
    </location>
</feature>
<evidence type="ECO:0000313" key="5">
    <source>
        <dbReference type="EMBL" id="KAF9512166.1"/>
    </source>
</evidence>
<dbReference type="Pfam" id="PF00784">
    <property type="entry name" value="MyTH4"/>
    <property type="match status" value="1"/>
</dbReference>
<feature type="compositionally biased region" description="Polar residues" evidence="1">
    <location>
        <begin position="93"/>
        <end position="108"/>
    </location>
</feature>
<feature type="domain" description="Rho-GAP" evidence="3">
    <location>
        <begin position="744"/>
        <end position="933"/>
    </location>
</feature>
<dbReference type="InterPro" id="IPR008936">
    <property type="entry name" value="Rho_GTPase_activation_prot"/>
</dbReference>
<dbReference type="AlphaFoldDB" id="A0A9P6DRG3"/>
<gene>
    <name evidence="5" type="ORF">BS47DRAFT_1345790</name>
</gene>
<accession>A0A9P6DRG3</accession>
<dbReference type="FunFam" id="1.10.555.10:FF:000045">
    <property type="entry name" value="RhoGAP domain containing protein"/>
    <property type="match status" value="1"/>
</dbReference>
<dbReference type="Pfam" id="PF00620">
    <property type="entry name" value="RhoGAP"/>
    <property type="match status" value="1"/>
</dbReference>
<feature type="region of interest" description="Disordered" evidence="1">
    <location>
        <begin position="82"/>
        <end position="132"/>
    </location>
</feature>
<dbReference type="Gene3D" id="2.20.70.10">
    <property type="match status" value="1"/>
</dbReference>
<dbReference type="SUPFAM" id="SSF51045">
    <property type="entry name" value="WW domain"/>
    <property type="match status" value="1"/>
</dbReference>
<sequence length="958" mass="105958">MSSQGCRRLHGESRSGPLSAFGYDRAFLHAVIEHACLERPLPPFLPANSFCSSLLAGLSWYRILISSPTIYTLLSEMMDPNTHPRLNPHAPTSVRSVLSGSPSTSQQGPRGEVLALNSRPSYSRSESSSVGNGTQWGENFWITIVDPQTQAQFFACPATGEASWDPPIGHFVMPPNEEGEWWELQDESREMPYYYHTKSGETQWTRPEGFVIPLGIIQTTTALGRRFSQNARRSVMDGADSSEARPAYRRYHSQTNSQQPRSPENTSRAGRHPEDRRRSISASTPSTALPSRSYITPQTNGLYTIPSEPSTSGKSNHKVTEQYPQKQKPPMPRSSTSSNPNLFQSKPSSNSSRSHPIMEMHSQSLQGAAELITAQQSTKRPQSPSVSSSPSDSPSSLKGKKFALSKVLGSGPGSPTAPMPPSPGRRTRSAANGDSAPKSAESHIVPSSSKRNRETSITKPSKPSNGSTLDIGHPVLDKASTNRMNPTKVNGDKPVFIPRSRSVRRLSTGDHRTLPRELAQDIQQFVVSDFAKLYFTTHRTGLIFRRRVPVEELMSWQKVPLASPLLVLNRSLHKDAVKIFKVIQRIMGDREGNRPVGVHLDTPPGVDYTTRSLASVASGSLSSLEEERWMLSQGVLHGELRDEIYCQTVKQLSANPNPESEFRGWQLLCVLLVTFPPSKNLEAYTRSFMQGKLSHREGRIDVMAKYCIGRLSVIAKKGPRGKAPSCQEIETASDAAFNPSTFGESLESIFRLQQRTYADAKVPIILPFLADGIIALGGLATEGTWRISGDGDAVSELKVRIDKGYYNLEGIDDCHVPASLLKLWLRELEEPLIPEQMYNECLACANDPEKVVDIVKQLPTINRRVLLFIISLLQLFLQEQIQSVTKMNSINLALVMAPNLLRCNSDLMSTVFTNTQHEHTFVHNLLVHLKPHRIDPDYIPVHGLGAGSAAICRSEKTR</sequence>
<dbReference type="Gene3D" id="1.10.555.10">
    <property type="entry name" value="Rho GTPase activation protein"/>
    <property type="match status" value="1"/>
</dbReference>
<dbReference type="InterPro" id="IPR038185">
    <property type="entry name" value="MyTH4_dom_sf"/>
</dbReference>
<dbReference type="InterPro" id="IPR000857">
    <property type="entry name" value="MyTH4_dom"/>
</dbReference>
<reference evidence="5" key="1">
    <citation type="journal article" date="2020" name="Nat. Commun.">
        <title>Large-scale genome sequencing of mycorrhizal fungi provides insights into the early evolution of symbiotic traits.</title>
        <authorList>
            <person name="Miyauchi S."/>
            <person name="Kiss E."/>
            <person name="Kuo A."/>
            <person name="Drula E."/>
            <person name="Kohler A."/>
            <person name="Sanchez-Garcia M."/>
            <person name="Morin E."/>
            <person name="Andreopoulos B."/>
            <person name="Barry K.W."/>
            <person name="Bonito G."/>
            <person name="Buee M."/>
            <person name="Carver A."/>
            <person name="Chen C."/>
            <person name="Cichocki N."/>
            <person name="Clum A."/>
            <person name="Culley D."/>
            <person name="Crous P.W."/>
            <person name="Fauchery L."/>
            <person name="Girlanda M."/>
            <person name="Hayes R.D."/>
            <person name="Keri Z."/>
            <person name="LaButti K."/>
            <person name="Lipzen A."/>
            <person name="Lombard V."/>
            <person name="Magnuson J."/>
            <person name="Maillard F."/>
            <person name="Murat C."/>
            <person name="Nolan M."/>
            <person name="Ohm R.A."/>
            <person name="Pangilinan J."/>
            <person name="Pereira M.F."/>
            <person name="Perotto S."/>
            <person name="Peter M."/>
            <person name="Pfister S."/>
            <person name="Riley R."/>
            <person name="Sitrit Y."/>
            <person name="Stielow J.B."/>
            <person name="Szollosi G."/>
            <person name="Zifcakova L."/>
            <person name="Stursova M."/>
            <person name="Spatafora J.W."/>
            <person name="Tedersoo L."/>
            <person name="Vaario L.M."/>
            <person name="Yamada A."/>
            <person name="Yan M."/>
            <person name="Wang P."/>
            <person name="Xu J."/>
            <person name="Bruns T."/>
            <person name="Baldrian P."/>
            <person name="Vilgalys R."/>
            <person name="Dunand C."/>
            <person name="Henrissat B."/>
            <person name="Grigoriev I.V."/>
            <person name="Hibbett D."/>
            <person name="Nagy L.G."/>
            <person name="Martin F.M."/>
        </authorList>
    </citation>
    <scope>NUCLEOTIDE SEQUENCE</scope>
    <source>
        <strain evidence="5">UP504</strain>
    </source>
</reference>
<dbReference type="InterPro" id="IPR000198">
    <property type="entry name" value="RhoGAP_dom"/>
</dbReference>
<feature type="compositionally biased region" description="Polar residues" evidence="1">
    <location>
        <begin position="479"/>
        <end position="488"/>
    </location>
</feature>
<dbReference type="PROSITE" id="PS51016">
    <property type="entry name" value="MYTH4"/>
    <property type="match status" value="1"/>
</dbReference>
<dbReference type="GO" id="GO:0005737">
    <property type="term" value="C:cytoplasm"/>
    <property type="evidence" value="ECO:0007669"/>
    <property type="project" value="TreeGrafter"/>
</dbReference>
<evidence type="ECO:0000259" key="3">
    <source>
        <dbReference type="PROSITE" id="PS50238"/>
    </source>
</evidence>
<feature type="region of interest" description="Disordered" evidence="1">
    <location>
        <begin position="228"/>
        <end position="355"/>
    </location>
</feature>
<dbReference type="PROSITE" id="PS50020">
    <property type="entry name" value="WW_DOMAIN_2"/>
    <property type="match status" value="1"/>
</dbReference>
<protein>
    <recommendedName>
        <fullName evidence="7">Rho GTPase-activating protein 39</fullName>
    </recommendedName>
</protein>
<dbReference type="OrthoDB" id="437889at2759"/>
<dbReference type="EMBL" id="MU128990">
    <property type="protein sequence ID" value="KAF9512166.1"/>
    <property type="molecule type" value="Genomic_DNA"/>
</dbReference>
<dbReference type="CDD" id="cd00201">
    <property type="entry name" value="WW"/>
    <property type="match status" value="1"/>
</dbReference>
<feature type="domain" description="MyTH4" evidence="4">
    <location>
        <begin position="556"/>
        <end position="733"/>
    </location>
</feature>
<dbReference type="GO" id="GO:0007165">
    <property type="term" value="P:signal transduction"/>
    <property type="evidence" value="ECO:0007669"/>
    <property type="project" value="InterPro"/>
</dbReference>